<keyword evidence="2" id="KW-0472">Membrane</keyword>
<proteinExistence type="predicted"/>
<feature type="transmembrane region" description="Helical" evidence="2">
    <location>
        <begin position="321"/>
        <end position="340"/>
    </location>
</feature>
<feature type="compositionally biased region" description="Polar residues" evidence="1">
    <location>
        <begin position="375"/>
        <end position="394"/>
    </location>
</feature>
<feature type="transmembrane region" description="Helical" evidence="2">
    <location>
        <begin position="290"/>
        <end position="315"/>
    </location>
</feature>
<comment type="caution">
    <text evidence="3">The sequence shown here is derived from an EMBL/GenBank/DDBJ whole genome shotgun (WGS) entry which is preliminary data.</text>
</comment>
<organism evidence="3 4">
    <name type="scientific">Rhodopirellula europaea 6C</name>
    <dbReference type="NCBI Taxonomy" id="1263867"/>
    <lineage>
        <taxon>Bacteria</taxon>
        <taxon>Pseudomonadati</taxon>
        <taxon>Planctomycetota</taxon>
        <taxon>Planctomycetia</taxon>
        <taxon>Pirellulales</taxon>
        <taxon>Pirellulaceae</taxon>
        <taxon>Rhodopirellula</taxon>
    </lineage>
</organism>
<reference evidence="3" key="2">
    <citation type="journal article" date="2013" name="Mar. Genomics">
        <title>Expression of sulfatases in Rhodopirellula baltica and the diversity of sulfatases in the genus Rhodopirellula.</title>
        <authorList>
            <person name="Wegner C.E."/>
            <person name="Richter-Heitmann T."/>
            <person name="Klindworth A."/>
            <person name="Klockow C."/>
            <person name="Richter M."/>
            <person name="Achstetter T."/>
            <person name="Glockner F.O."/>
            <person name="Harder J."/>
        </authorList>
    </citation>
    <scope>NUCLEOTIDE SEQUENCE [LARGE SCALE GENOMIC DNA]</scope>
    <source>
        <strain evidence="3">6C</strain>
    </source>
</reference>
<name>M2AME5_9BACT</name>
<evidence type="ECO:0000256" key="1">
    <source>
        <dbReference type="SAM" id="MobiDB-lite"/>
    </source>
</evidence>
<dbReference type="RefSeq" id="WP_008654341.1">
    <property type="nucleotide sequence ID" value="NZ_ANMO01000053.1"/>
</dbReference>
<feature type="compositionally biased region" description="Polar residues" evidence="1">
    <location>
        <begin position="24"/>
        <end position="33"/>
    </location>
</feature>
<gene>
    <name evidence="3" type="ORF">RE6C_00977</name>
</gene>
<reference evidence="3" key="1">
    <citation type="submission" date="2012-11" db="EMBL/GenBank/DDBJ databases">
        <title>Permanent draft genomes of Rhodopirellula europaea strain SH398 and 6C.</title>
        <authorList>
            <person name="Richter M."/>
            <person name="Richter-Heitmann T."/>
            <person name="Frank C."/>
            <person name="Harder J."/>
            <person name="Glockner F.O."/>
        </authorList>
    </citation>
    <scope>NUCLEOTIDE SEQUENCE</scope>
    <source>
        <strain evidence="3">6C</strain>
    </source>
</reference>
<dbReference type="PATRIC" id="fig|1263867.3.peg.1040"/>
<feature type="transmembrane region" description="Helical" evidence="2">
    <location>
        <begin position="61"/>
        <end position="81"/>
    </location>
</feature>
<dbReference type="Pfam" id="PF03929">
    <property type="entry name" value="PepSY_TM"/>
    <property type="match status" value="1"/>
</dbReference>
<evidence type="ECO:0000313" key="3">
    <source>
        <dbReference type="EMBL" id="EMB18305.1"/>
    </source>
</evidence>
<accession>M2AME5</accession>
<dbReference type="PANTHER" id="PTHR40115">
    <property type="entry name" value="INNER MEMBRANE PROTEIN WITH PEPSY TM HELIX"/>
    <property type="match status" value="1"/>
</dbReference>
<protein>
    <submittedName>
        <fullName evidence="3">Putative membrane protein</fullName>
    </submittedName>
</protein>
<evidence type="ECO:0000256" key="2">
    <source>
        <dbReference type="SAM" id="Phobius"/>
    </source>
</evidence>
<keyword evidence="4" id="KW-1185">Reference proteome</keyword>
<feature type="region of interest" description="Disordered" evidence="1">
    <location>
        <begin position="1"/>
        <end position="42"/>
    </location>
</feature>
<dbReference type="Proteomes" id="UP000011529">
    <property type="component" value="Unassembled WGS sequence"/>
</dbReference>
<feature type="region of interest" description="Disordered" evidence="1">
    <location>
        <begin position="348"/>
        <end position="394"/>
    </location>
</feature>
<dbReference type="AlphaFoldDB" id="M2AME5"/>
<dbReference type="PANTHER" id="PTHR40115:SF1">
    <property type="entry name" value="INNER MEMBRANE PROTEIN WITH PEPSY TM HELIX"/>
    <property type="match status" value="1"/>
</dbReference>
<dbReference type="EMBL" id="ANMO01000053">
    <property type="protein sequence ID" value="EMB18305.1"/>
    <property type="molecule type" value="Genomic_DNA"/>
</dbReference>
<sequence length="394" mass="42636">MSTTIQPNHINSPASEPQPEATALPNSPEQNSPVPKRKPKKKTWYGKLGKSTLMLVRRTHLYSGIFMFPFVLLYGFTGWFFNHPRLFTGDEVRSFASADLPEGTIQGIPQAEELAASVVEEMNLESFLIDGPIIELSKTRSPRYTGYLSYSVNTESASHQITVNPNTGDGEVRTTHVVASDDDDEPKINPIGDIIHATVPGGPLEIAQEAIPKVLDELGLESGEAFTGRRSPSLEFAAIADGVPCIVTWNLGSGGITSVREDSRSQMEAKSFLQRLHLARHYSPGWDVRWVWALIVDVMFVSMVFWGVSGLMMWWQVKRTRVLGGGVLAASIVFTVLMALNMHDSMTTGAGRGGRGGGGGGNRGGGAAVLPPPTQDSLTLRTVPNSSADFLQGS</sequence>
<feature type="compositionally biased region" description="Gly residues" evidence="1">
    <location>
        <begin position="350"/>
        <end position="367"/>
    </location>
</feature>
<keyword evidence="2" id="KW-0812">Transmembrane</keyword>
<dbReference type="InterPro" id="IPR005625">
    <property type="entry name" value="PepSY-ass_TM"/>
</dbReference>
<keyword evidence="2" id="KW-1133">Transmembrane helix</keyword>
<dbReference type="InterPro" id="IPR032307">
    <property type="entry name" value="PepSY_TM-like_2"/>
</dbReference>
<evidence type="ECO:0000313" key="4">
    <source>
        <dbReference type="Proteomes" id="UP000011529"/>
    </source>
</evidence>
<feature type="compositionally biased region" description="Polar residues" evidence="1">
    <location>
        <begin position="1"/>
        <end position="15"/>
    </location>
</feature>